<feature type="transmembrane region" description="Helical" evidence="8">
    <location>
        <begin position="301"/>
        <end position="322"/>
    </location>
</feature>
<proteinExistence type="inferred from homology"/>
<feature type="transmembrane region" description="Helical" evidence="8">
    <location>
        <begin position="105"/>
        <end position="126"/>
    </location>
</feature>
<dbReference type="GO" id="GO:0005886">
    <property type="term" value="C:plasma membrane"/>
    <property type="evidence" value="ECO:0007669"/>
    <property type="project" value="UniProtKB-SubCell"/>
</dbReference>
<feature type="transmembrane region" description="Helical" evidence="8">
    <location>
        <begin position="359"/>
        <end position="384"/>
    </location>
</feature>
<dbReference type="PANTHER" id="PTHR23501">
    <property type="entry name" value="MAJOR FACILITATOR SUPERFAMILY"/>
    <property type="match status" value="1"/>
</dbReference>
<dbReference type="InterPro" id="IPR036259">
    <property type="entry name" value="MFS_trans_sf"/>
</dbReference>
<feature type="transmembrane region" description="Helical" evidence="8">
    <location>
        <begin position="334"/>
        <end position="353"/>
    </location>
</feature>
<comment type="subcellular location">
    <subcellularLocation>
        <location evidence="1">Cell inner membrane</location>
        <topology evidence="1">Multi-pass membrane protein</topology>
    </subcellularLocation>
</comment>
<dbReference type="PANTHER" id="PTHR23501:SF191">
    <property type="entry name" value="VACUOLAR BASIC AMINO ACID TRANSPORTER 4"/>
    <property type="match status" value="1"/>
</dbReference>
<evidence type="ECO:0000256" key="3">
    <source>
        <dbReference type="ARBA" id="ARBA00022448"/>
    </source>
</evidence>
<dbReference type="EMBL" id="VDFW01000002">
    <property type="protein sequence ID" value="TNC29102.1"/>
    <property type="molecule type" value="Genomic_DNA"/>
</dbReference>
<dbReference type="PRINTS" id="PR01036">
    <property type="entry name" value="TCRTETB"/>
</dbReference>
<dbReference type="FunFam" id="1.20.1720.10:FF:000004">
    <property type="entry name" value="EmrB/QacA family drug resistance transporter"/>
    <property type="match status" value="1"/>
</dbReference>
<dbReference type="Gene3D" id="1.20.1250.20">
    <property type="entry name" value="MFS general substrate transporter like domains"/>
    <property type="match status" value="1"/>
</dbReference>
<dbReference type="GO" id="GO:0022857">
    <property type="term" value="F:transmembrane transporter activity"/>
    <property type="evidence" value="ECO:0007669"/>
    <property type="project" value="InterPro"/>
</dbReference>
<keyword evidence="7 8" id="KW-0472">Membrane</keyword>
<evidence type="ECO:0000256" key="1">
    <source>
        <dbReference type="ARBA" id="ARBA00004429"/>
    </source>
</evidence>
<feature type="transmembrane region" description="Helical" evidence="8">
    <location>
        <begin position="473"/>
        <end position="491"/>
    </location>
</feature>
<dbReference type="PROSITE" id="PS50850">
    <property type="entry name" value="MFS"/>
    <property type="match status" value="1"/>
</dbReference>
<dbReference type="OrthoDB" id="9807274at2"/>
<dbReference type="RefSeq" id="WP_139095046.1">
    <property type="nucleotide sequence ID" value="NZ_VDFW01000002.1"/>
</dbReference>
<evidence type="ECO:0000313" key="10">
    <source>
        <dbReference type="EMBL" id="TNC29102.1"/>
    </source>
</evidence>
<evidence type="ECO:0000256" key="7">
    <source>
        <dbReference type="ARBA" id="ARBA00023136"/>
    </source>
</evidence>
<dbReference type="CDD" id="cd17502">
    <property type="entry name" value="MFS_Azr1_MDR_like"/>
    <property type="match status" value="1"/>
</dbReference>
<keyword evidence="5 8" id="KW-0812">Transmembrane</keyword>
<name>A0A5C4MCE7_9PSEU</name>
<feature type="transmembrane region" description="Helical" evidence="8">
    <location>
        <begin position="267"/>
        <end position="289"/>
    </location>
</feature>
<dbReference type="SUPFAM" id="SSF103473">
    <property type="entry name" value="MFS general substrate transporter"/>
    <property type="match status" value="1"/>
</dbReference>
<feature type="transmembrane region" description="Helical" evidence="8">
    <location>
        <begin position="15"/>
        <end position="37"/>
    </location>
</feature>
<evidence type="ECO:0000256" key="6">
    <source>
        <dbReference type="ARBA" id="ARBA00022989"/>
    </source>
</evidence>
<keyword evidence="3" id="KW-0813">Transport</keyword>
<gene>
    <name evidence="10" type="ORF">FG385_03075</name>
</gene>
<evidence type="ECO:0000256" key="4">
    <source>
        <dbReference type="ARBA" id="ARBA00022475"/>
    </source>
</evidence>
<evidence type="ECO:0000313" key="11">
    <source>
        <dbReference type="Proteomes" id="UP000305546"/>
    </source>
</evidence>
<evidence type="ECO:0000256" key="2">
    <source>
        <dbReference type="ARBA" id="ARBA00007520"/>
    </source>
</evidence>
<feature type="transmembrane region" description="Helical" evidence="8">
    <location>
        <begin position="225"/>
        <end position="247"/>
    </location>
</feature>
<accession>A0A5C4MCE7</accession>
<dbReference type="Pfam" id="PF07690">
    <property type="entry name" value="MFS_1"/>
    <property type="match status" value="1"/>
</dbReference>
<sequence>MALSGVGLRSERGPVLVAVMVSTGLVALDSTIIATAVPSVVRDLGGFSQFPWLFSVYLLAQAVTVPLYGKFADSLGRKPVLFFGIGVFLLGSVLCGAAWSMPALIIARAVQGIGAGAVQPISMTVVGDLYTVEERARVQGYVASVWGIASVLGPTLGGLFAEYLSWRLIFFVNLPLGAVAIWMLVRHFAESVERRSHRIDFAGAATLTGGFTLIILGLLEGGVAWPWLSAPTLVIFALGVALLVAFVPIERRAAEPVLPLWVLRHRVLVSGSVIALVAGAVLIGLSSFLPTYAQGVLGTGPVVAGFAVAALTVGWPLAAGLSGRLYLRIGFRDTALLGALFVIAGSVLAATLLREHTSVWTAAGVAFVLGIGLGLSASPTLVASQSVVGWAQRGVVTGTNMFSRSLGSAVGAAVFGAVANATLAARFAHPPASVSGGLPRDADATSLVLGGPSERPDVAEYVRSSLQVATHHVFLGLIVLGVVGAAALLLMPRRVELVRTAG</sequence>
<dbReference type="InterPro" id="IPR020846">
    <property type="entry name" value="MFS_dom"/>
</dbReference>
<comment type="similarity">
    <text evidence="2">Belongs to the major facilitator superfamily. TCR/Tet family.</text>
</comment>
<comment type="caution">
    <text evidence="10">The sequence shown here is derived from an EMBL/GenBank/DDBJ whole genome shotgun (WGS) entry which is preliminary data.</text>
</comment>
<reference evidence="10 11" key="1">
    <citation type="submission" date="2019-06" db="EMBL/GenBank/DDBJ databases">
        <title>Amycolatopsis alkalitolerans sp. nov., isolated from Gastrodia elata Blume.</title>
        <authorList>
            <person name="Narsing Rao M.P."/>
            <person name="Li W.J."/>
        </authorList>
    </citation>
    <scope>NUCLEOTIDE SEQUENCE [LARGE SCALE GENOMIC DNA]</scope>
    <source>
        <strain evidence="10 11">SYSUP0005</strain>
    </source>
</reference>
<organism evidence="10 11">
    <name type="scientific">Amycolatopsis alkalitolerans</name>
    <dbReference type="NCBI Taxonomy" id="2547244"/>
    <lineage>
        <taxon>Bacteria</taxon>
        <taxon>Bacillati</taxon>
        <taxon>Actinomycetota</taxon>
        <taxon>Actinomycetes</taxon>
        <taxon>Pseudonocardiales</taxon>
        <taxon>Pseudonocardiaceae</taxon>
        <taxon>Amycolatopsis</taxon>
    </lineage>
</organism>
<feature type="transmembrane region" description="Helical" evidence="8">
    <location>
        <begin position="201"/>
        <end position="219"/>
    </location>
</feature>
<feature type="transmembrane region" description="Helical" evidence="8">
    <location>
        <begin position="49"/>
        <end position="68"/>
    </location>
</feature>
<feature type="transmembrane region" description="Helical" evidence="8">
    <location>
        <begin position="138"/>
        <end position="160"/>
    </location>
</feature>
<feature type="domain" description="Major facilitator superfamily (MFS) profile" evidence="9">
    <location>
        <begin position="15"/>
        <end position="496"/>
    </location>
</feature>
<keyword evidence="11" id="KW-1185">Reference proteome</keyword>
<keyword evidence="6 8" id="KW-1133">Transmembrane helix</keyword>
<keyword evidence="4" id="KW-1003">Cell membrane</keyword>
<dbReference type="InterPro" id="IPR011701">
    <property type="entry name" value="MFS"/>
</dbReference>
<dbReference type="Gene3D" id="1.20.1720.10">
    <property type="entry name" value="Multidrug resistance protein D"/>
    <property type="match status" value="1"/>
</dbReference>
<evidence type="ECO:0000256" key="5">
    <source>
        <dbReference type="ARBA" id="ARBA00022692"/>
    </source>
</evidence>
<dbReference type="AlphaFoldDB" id="A0A5C4MCE7"/>
<feature type="transmembrane region" description="Helical" evidence="8">
    <location>
        <begin position="80"/>
        <end position="99"/>
    </location>
</feature>
<feature type="transmembrane region" description="Helical" evidence="8">
    <location>
        <begin position="405"/>
        <end position="428"/>
    </location>
</feature>
<evidence type="ECO:0000259" key="9">
    <source>
        <dbReference type="PROSITE" id="PS50850"/>
    </source>
</evidence>
<evidence type="ECO:0000256" key="8">
    <source>
        <dbReference type="SAM" id="Phobius"/>
    </source>
</evidence>
<feature type="transmembrane region" description="Helical" evidence="8">
    <location>
        <begin position="166"/>
        <end position="189"/>
    </location>
</feature>
<dbReference type="Proteomes" id="UP000305546">
    <property type="component" value="Unassembled WGS sequence"/>
</dbReference>
<protein>
    <submittedName>
        <fullName evidence="10">MFS transporter</fullName>
    </submittedName>
</protein>